<gene>
    <name evidence="1" type="ORF">D0T92_07655</name>
</gene>
<dbReference type="Proteomes" id="UP000325713">
    <property type="component" value="Chromosome"/>
</dbReference>
<dbReference type="InterPro" id="IPR021250">
    <property type="entry name" value="DUF2789"/>
</dbReference>
<name>A0A5J6PVX9_9NEIS</name>
<dbReference type="EMBL" id="CP031700">
    <property type="protein sequence ID" value="QEY26414.1"/>
    <property type="molecule type" value="Genomic_DNA"/>
</dbReference>
<evidence type="ECO:0000313" key="1">
    <source>
        <dbReference type="EMBL" id="QEY26414.1"/>
    </source>
</evidence>
<dbReference type="Pfam" id="PF10982">
    <property type="entry name" value="DUF2789"/>
    <property type="match status" value="1"/>
</dbReference>
<reference evidence="1 2" key="1">
    <citation type="submission" date="2018-08" db="EMBL/GenBank/DDBJ databases">
        <title>Neisseria zalophi ATCC BAA-2455 complete genome.</title>
        <authorList>
            <person name="Veseli I.A."/>
            <person name="Buttler R."/>
            <person name="Mascarenhas dos Santos A.C."/>
            <person name="Pombert J.-F."/>
        </authorList>
    </citation>
    <scope>NUCLEOTIDE SEQUENCE [LARGE SCALE GENOMIC DNA]</scope>
    <source>
        <strain evidence="1 2">ATCC BAA-2455</strain>
    </source>
</reference>
<dbReference type="OrthoDB" id="5828847at2"/>
<proteinExistence type="predicted"/>
<keyword evidence="2" id="KW-1185">Reference proteome</keyword>
<dbReference type="RefSeq" id="WP_151051683.1">
    <property type="nucleotide sequence ID" value="NZ_CP031700.1"/>
</dbReference>
<dbReference type="Gene3D" id="1.10.10.1130">
    <property type="entry name" value="Uncharacterised protein PF10982, DUF2789"/>
    <property type="match status" value="1"/>
</dbReference>
<dbReference type="InterPro" id="IPR038086">
    <property type="entry name" value="DUF2789_sf"/>
</dbReference>
<accession>A0A5J6PVX9</accession>
<sequence>MLGQTDYVMADLFAQLGLDNDEASIEKFIKEHQLDHSQRLIDADFWTDKQRAFLQEEWERDAVWVEIIDELNALLHTSSNTDNKSNLHK</sequence>
<dbReference type="KEGG" id="nzl:D0T92_07655"/>
<dbReference type="AlphaFoldDB" id="A0A5J6PVX9"/>
<evidence type="ECO:0000313" key="2">
    <source>
        <dbReference type="Proteomes" id="UP000325713"/>
    </source>
</evidence>
<organism evidence="1 2">
    <name type="scientific">Neisseria zalophi</name>
    <dbReference type="NCBI Taxonomy" id="640030"/>
    <lineage>
        <taxon>Bacteria</taxon>
        <taxon>Pseudomonadati</taxon>
        <taxon>Pseudomonadota</taxon>
        <taxon>Betaproteobacteria</taxon>
        <taxon>Neisseriales</taxon>
        <taxon>Neisseriaceae</taxon>
        <taxon>Neisseria</taxon>
    </lineage>
</organism>
<protein>
    <submittedName>
        <fullName evidence="1">DUF2789 domain-containing protein</fullName>
    </submittedName>
</protein>